<dbReference type="SUPFAM" id="SSF55729">
    <property type="entry name" value="Acyl-CoA N-acyltransferases (Nat)"/>
    <property type="match status" value="1"/>
</dbReference>
<dbReference type="Pfam" id="PF00583">
    <property type="entry name" value="Acetyltransf_1"/>
    <property type="match status" value="1"/>
</dbReference>
<dbReference type="PROSITE" id="PS51186">
    <property type="entry name" value="GNAT"/>
    <property type="match status" value="1"/>
</dbReference>
<protein>
    <submittedName>
        <fullName evidence="2">N-acetyltransferase</fullName>
    </submittedName>
</protein>
<dbReference type="EMBL" id="CP048632">
    <property type="protein sequence ID" value="QIB36777.1"/>
    <property type="molecule type" value="Genomic_DNA"/>
</dbReference>
<evidence type="ECO:0000313" key="3">
    <source>
        <dbReference type="Proteomes" id="UP000464865"/>
    </source>
</evidence>
<keyword evidence="2" id="KW-0808">Transferase</keyword>
<name>A0A7L5BD28_9HYPH</name>
<keyword evidence="3" id="KW-1185">Reference proteome</keyword>
<dbReference type="AlphaFoldDB" id="A0A7L5BD28"/>
<dbReference type="InterPro" id="IPR016181">
    <property type="entry name" value="Acyl_CoA_acyltransferase"/>
</dbReference>
<organism evidence="2 3">
    <name type="scientific">Rhizobium oryzihabitans</name>
    <dbReference type="NCBI Taxonomy" id="2267833"/>
    <lineage>
        <taxon>Bacteria</taxon>
        <taxon>Pseudomonadati</taxon>
        <taxon>Pseudomonadota</taxon>
        <taxon>Alphaproteobacteria</taxon>
        <taxon>Hyphomicrobiales</taxon>
        <taxon>Rhizobiaceae</taxon>
        <taxon>Rhizobium/Agrobacterium group</taxon>
        <taxon>Rhizobium</taxon>
    </lineage>
</organism>
<dbReference type="CDD" id="cd04301">
    <property type="entry name" value="NAT_SF"/>
    <property type="match status" value="1"/>
</dbReference>
<feature type="domain" description="N-acetyltransferase" evidence="1">
    <location>
        <begin position="1"/>
        <end position="148"/>
    </location>
</feature>
<evidence type="ECO:0000313" key="2">
    <source>
        <dbReference type="EMBL" id="QIB36777.1"/>
    </source>
</evidence>
<dbReference type="Gene3D" id="3.40.630.30">
    <property type="match status" value="1"/>
</dbReference>
<accession>A0A7L5BD28</accession>
<proteinExistence type="predicted"/>
<gene>
    <name evidence="2" type="ORF">G3A56_01170</name>
</gene>
<dbReference type="Proteomes" id="UP000464865">
    <property type="component" value="Chromosome M15-11"/>
</dbReference>
<dbReference type="InterPro" id="IPR000182">
    <property type="entry name" value="GNAT_dom"/>
</dbReference>
<dbReference type="KEGG" id="roy:G3A56_01170"/>
<dbReference type="GO" id="GO:0016747">
    <property type="term" value="F:acyltransferase activity, transferring groups other than amino-acyl groups"/>
    <property type="evidence" value="ECO:0007669"/>
    <property type="project" value="InterPro"/>
</dbReference>
<reference evidence="2 3" key="1">
    <citation type="submission" date="2020-02" db="EMBL/GenBank/DDBJ databases">
        <title>Plant-Promoting Endophytic Bacterium Rhizobium oryzihabitans sp. nov., Isolated from the Root of Rice.</title>
        <authorList>
            <person name="zhao J."/>
            <person name="Zhang G."/>
        </authorList>
    </citation>
    <scope>NUCLEOTIDE SEQUENCE [LARGE SCALE GENOMIC DNA]</scope>
    <source>
        <strain evidence="2 3">M15</strain>
    </source>
</reference>
<dbReference type="RefSeq" id="WP_082184397.1">
    <property type="nucleotide sequence ID" value="NZ_CP048632.1"/>
</dbReference>
<evidence type="ECO:0000259" key="1">
    <source>
        <dbReference type="PROSITE" id="PS51186"/>
    </source>
</evidence>
<sequence length="167" mass="17876">MIIRPERQGDEEAIGTLTEAAFRDMPFSDQTEHLIVGRLRDADALTVSLVAEDGGQIVGHIAFSPVTVSDAEGRWFALGPISVSPERQGQGIGSRLVHEGLSMLDRLEAAGCVLAGSPTYYGRFGFERFDGLHSKGIPDKYLLALRLHGGTPSGIVGFHPGFDSVNA</sequence>